<proteinExistence type="predicted"/>
<gene>
    <name evidence="3" type="primary">treY</name>
    <name evidence="3" type="ORF">GHC57_01260</name>
</gene>
<feature type="domain" description="Glycosyl hydrolase family 13 catalytic" evidence="2">
    <location>
        <begin position="27"/>
        <end position="871"/>
    </location>
</feature>
<dbReference type="CDD" id="cd11336">
    <property type="entry name" value="AmyAc_MTSase"/>
    <property type="match status" value="1"/>
</dbReference>
<dbReference type="Proteomes" id="UP000434582">
    <property type="component" value="Unassembled WGS sequence"/>
</dbReference>
<name>A0A7X2D3E3_9PROT</name>
<dbReference type="GO" id="GO:0005992">
    <property type="term" value="P:trehalose biosynthetic process"/>
    <property type="evidence" value="ECO:0007669"/>
    <property type="project" value="TreeGrafter"/>
</dbReference>
<dbReference type="InterPro" id="IPR013797">
    <property type="entry name" value="Maltooligo_trehalose_synth_4"/>
</dbReference>
<protein>
    <submittedName>
        <fullName evidence="3">Malto-oligosyltrehalose synthase</fullName>
    </submittedName>
</protein>
<dbReference type="GO" id="GO:0030980">
    <property type="term" value="P:alpha-glucan catabolic process"/>
    <property type="evidence" value="ECO:0007669"/>
    <property type="project" value="TreeGrafter"/>
</dbReference>
<dbReference type="SMART" id="SM00642">
    <property type="entry name" value="Aamy"/>
    <property type="match status" value="1"/>
</dbReference>
<organism evidence="3 4">
    <name type="scientific">Roseospira navarrensis</name>
    <dbReference type="NCBI Taxonomy" id="140058"/>
    <lineage>
        <taxon>Bacteria</taxon>
        <taxon>Pseudomonadati</taxon>
        <taxon>Pseudomonadota</taxon>
        <taxon>Alphaproteobacteria</taxon>
        <taxon>Rhodospirillales</taxon>
        <taxon>Rhodospirillaceae</taxon>
        <taxon>Roseospira</taxon>
    </lineage>
</organism>
<evidence type="ECO:0000259" key="2">
    <source>
        <dbReference type="SMART" id="SM00642"/>
    </source>
</evidence>
<dbReference type="Gene3D" id="3.30.1590.10">
    <property type="entry name" value="Maltooligosyl trehalose synthase, domain 2"/>
    <property type="match status" value="1"/>
</dbReference>
<dbReference type="Pfam" id="PF00128">
    <property type="entry name" value="Alpha-amylase"/>
    <property type="match status" value="1"/>
</dbReference>
<dbReference type="Gene3D" id="1.10.10.470">
    <property type="entry name" value="Maltooligosyl trehalose synthase, domain 4"/>
    <property type="match status" value="1"/>
</dbReference>
<dbReference type="SUPFAM" id="SSF51445">
    <property type="entry name" value="(Trans)glycosidases"/>
    <property type="match status" value="1"/>
</dbReference>
<accession>A0A7X2D3E3</accession>
<dbReference type="RefSeq" id="WP_153340342.1">
    <property type="nucleotide sequence ID" value="NZ_WIVE01000002.1"/>
</dbReference>
<evidence type="ECO:0000313" key="4">
    <source>
        <dbReference type="Proteomes" id="UP000434582"/>
    </source>
</evidence>
<dbReference type="PANTHER" id="PTHR10357">
    <property type="entry name" value="ALPHA-AMYLASE FAMILY MEMBER"/>
    <property type="match status" value="1"/>
</dbReference>
<sequence>MPSPNPPAAATTTQGPPPWPRATLRLQLAPDFGFDAATAIVPLLARLGISHVYASPIWKARPGSTHGYDIIDHGRLNPELGGEDGFRRFSDALLAHGLGLVVDFVPNHMGIGVSENQWWRDVLEWGKDSPHADWFDIDWEPAEPSLHGKLLLPVLGDHYGAILERGELTLCHDPDDGGFVIRYYEHAFPVRPQDYGDILRRGMAPDRAEDGSLALVIAGADSLSVLRDSETDARSRRRVAAVVRQRLAELVASSEQVRTVVACAVAAFNGRPGEPASFDDLDALIGRQSYRLAFWRVAAHEINYRRFFEINDLAALRMERNDLFDTAHALLFRLIAEGRVQGVRLDHVDGLWNPQAYFQRLQADGRDAMLRGVATGMVAPYPGATDRARLGESPFGPEQPMYVIVEKILAPHERLRESWPIAGSTGYEFMNQVLGLFIDPAGEMPLDDIYARTVGHRRAYHDEVLSAKRQIMEESLASEIGVMANRLNRLAKQARSTKDYSRMALRAALINVIAHFPVYRTYVDPYALSDWNQRGAADPGEPARANIDDQDRRDLQWAIGRARKAARVPDLSVYDFLHEVLTGDLALSSRGHQAATVLDVAMRVQQLTSPVMAKAMEDTAFYRYVRLAALNEVGGEPDRFGMSPAAFHHACQARLDAWPFTLLATATHDHKRGEDARVRLALLSEGPGLWDERVRRWQDLNQRRITALPDGRRAPSAADEYLFYQTLLAIWPLDWARPDETGQVAPPPPEVLESLTERMAAYMMKAAREAKRDTAWTAQDPDYEAGLDGFVRAVLSPGLGGAFVADMAAFVARLAPAGAVNALAQTTLRMTTPGVPDLYQGTDLWDFTLVDPDNRRPVDFEARARSLDEAAAPADRMNDWRDGRIKQALLAALLRLRGRTPMLFAKGNYTPLETEGAHKDRVLAFARVAPDGDAAVVVVVPRLVWPLMDGRDQPLPTGWDGTCVRLPDGAPWAGRPLHDALAVQDHGNAAPLAPSSDGALAVGEILRSLPVAVLVSEPADA</sequence>
<dbReference type="GO" id="GO:0047470">
    <property type="term" value="F:(1,4)-alpha-D-glucan 1-alpha-D-glucosylmutase activity"/>
    <property type="evidence" value="ECO:0007669"/>
    <property type="project" value="TreeGrafter"/>
</dbReference>
<evidence type="ECO:0000313" key="3">
    <source>
        <dbReference type="EMBL" id="MQX35140.1"/>
    </source>
</evidence>
<keyword evidence="4" id="KW-1185">Reference proteome</keyword>
<dbReference type="PANTHER" id="PTHR10357:SF216">
    <property type="entry name" value="MALTOOLIGOSYL TREHALOSE SYNTHASE-RELATED"/>
    <property type="match status" value="1"/>
</dbReference>
<dbReference type="Gene3D" id="3.20.20.80">
    <property type="entry name" value="Glycosidases"/>
    <property type="match status" value="3"/>
</dbReference>
<dbReference type="EMBL" id="WIVE01000002">
    <property type="protein sequence ID" value="MQX35140.1"/>
    <property type="molecule type" value="Genomic_DNA"/>
</dbReference>
<evidence type="ECO:0000256" key="1">
    <source>
        <dbReference type="SAM" id="MobiDB-lite"/>
    </source>
</evidence>
<dbReference type="InterPro" id="IPR017853">
    <property type="entry name" value="GH"/>
</dbReference>
<dbReference type="AlphaFoldDB" id="A0A7X2D3E3"/>
<feature type="region of interest" description="Disordered" evidence="1">
    <location>
        <begin position="1"/>
        <end position="20"/>
    </location>
</feature>
<dbReference type="NCBIfam" id="TIGR02401">
    <property type="entry name" value="trehalose_TreY"/>
    <property type="match status" value="1"/>
</dbReference>
<dbReference type="OrthoDB" id="9761577at2"/>
<dbReference type="InterPro" id="IPR012767">
    <property type="entry name" value="Trehalose_TreY"/>
</dbReference>
<reference evidence="3 4" key="1">
    <citation type="submission" date="2019-10" db="EMBL/GenBank/DDBJ databases">
        <title>Draft whole-genome sequence of the purple nonsulfur photosynthetic bacterium Roseospira navarrensis DSM 15114.</title>
        <authorList>
            <person name="Kyndt J.A."/>
            <person name="Meyer T.E."/>
        </authorList>
    </citation>
    <scope>NUCLEOTIDE SEQUENCE [LARGE SCALE GENOMIC DNA]</scope>
    <source>
        <strain evidence="3 4">DSM 15114</strain>
    </source>
</reference>
<comment type="caution">
    <text evidence="3">The sequence shown here is derived from an EMBL/GenBank/DDBJ whole genome shotgun (WGS) entry which is preliminary data.</text>
</comment>
<dbReference type="InterPro" id="IPR006047">
    <property type="entry name" value="GH13_cat_dom"/>
</dbReference>